<gene>
    <name evidence="1" type="ORF">T07_1896</name>
</gene>
<dbReference type="EMBL" id="JYDL01000002">
    <property type="protein sequence ID" value="KRX27890.1"/>
    <property type="molecule type" value="Genomic_DNA"/>
</dbReference>
<evidence type="ECO:0000313" key="2">
    <source>
        <dbReference type="Proteomes" id="UP000054630"/>
    </source>
</evidence>
<accession>A0A0V0SMC4</accession>
<keyword evidence="2" id="KW-1185">Reference proteome</keyword>
<dbReference type="AlphaFoldDB" id="A0A0V0SMC4"/>
<sequence length="124" mass="14950">MGTELYDIMWERIKRRQKVADHADYLEYYVTRTWVESKIEVDLHYSSQGWLCLGVSIRGEQLSGEPSNDVQCDLKIYLRPRLRQFQNHGMRCIKRNILLLKIYSIQRRSPRPLYQMFITLLQKL</sequence>
<protein>
    <submittedName>
        <fullName evidence="1">Uncharacterized protein</fullName>
    </submittedName>
</protein>
<name>A0A0V0SMC4_9BILA</name>
<evidence type="ECO:0000313" key="1">
    <source>
        <dbReference type="EMBL" id="KRX27890.1"/>
    </source>
</evidence>
<comment type="caution">
    <text evidence="1">The sequence shown here is derived from an EMBL/GenBank/DDBJ whole genome shotgun (WGS) entry which is preliminary data.</text>
</comment>
<organism evidence="1 2">
    <name type="scientific">Trichinella nelsoni</name>
    <dbReference type="NCBI Taxonomy" id="6336"/>
    <lineage>
        <taxon>Eukaryota</taxon>
        <taxon>Metazoa</taxon>
        <taxon>Ecdysozoa</taxon>
        <taxon>Nematoda</taxon>
        <taxon>Enoplea</taxon>
        <taxon>Dorylaimia</taxon>
        <taxon>Trichinellida</taxon>
        <taxon>Trichinellidae</taxon>
        <taxon>Trichinella</taxon>
    </lineage>
</organism>
<proteinExistence type="predicted"/>
<reference evidence="1 2" key="1">
    <citation type="submission" date="2015-01" db="EMBL/GenBank/DDBJ databases">
        <title>Evolution of Trichinella species and genotypes.</title>
        <authorList>
            <person name="Korhonen P.K."/>
            <person name="Edoardo P."/>
            <person name="Giuseppe L.R."/>
            <person name="Gasser R.B."/>
        </authorList>
    </citation>
    <scope>NUCLEOTIDE SEQUENCE [LARGE SCALE GENOMIC DNA]</scope>
    <source>
        <strain evidence="1">ISS37</strain>
    </source>
</reference>
<dbReference type="Proteomes" id="UP000054630">
    <property type="component" value="Unassembled WGS sequence"/>
</dbReference>